<dbReference type="EMBL" id="MU864399">
    <property type="protein sequence ID" value="KAK4187636.1"/>
    <property type="molecule type" value="Genomic_DNA"/>
</dbReference>
<dbReference type="AlphaFoldDB" id="A0AAN6WUB9"/>
<proteinExistence type="predicted"/>
<keyword evidence="2" id="KW-1185">Reference proteome</keyword>
<accession>A0AAN6WUB9</accession>
<sequence length="262" mass="30445">MANHDAADPNAYQMYFDENGEEEFLYRVTMLLEPDRRHEKLLPTDFELLKLILNRPPTDSVQHNIMWRIIRETVQHLCVTVDPEQRFLGTARAPLPIKLAIAVRNDGINLLHDDIEKLIATSVDDVIYSRVEYLVRRAHLISAVKSCADAIRDLYRMNESTCLMRANQLLYDLRLKLMKYHVGYPNEPIIEVVVEPVEDLYLDILRDRREAGHISPWHEEAEHVRQQGANLEINSGGPFDGSRWFPRVRARLASYHAARELP</sequence>
<name>A0AAN6WUB9_9PEZI</name>
<organism evidence="1 2">
    <name type="scientific">Podospora australis</name>
    <dbReference type="NCBI Taxonomy" id="1536484"/>
    <lineage>
        <taxon>Eukaryota</taxon>
        <taxon>Fungi</taxon>
        <taxon>Dikarya</taxon>
        <taxon>Ascomycota</taxon>
        <taxon>Pezizomycotina</taxon>
        <taxon>Sordariomycetes</taxon>
        <taxon>Sordariomycetidae</taxon>
        <taxon>Sordariales</taxon>
        <taxon>Podosporaceae</taxon>
        <taxon>Podospora</taxon>
    </lineage>
</organism>
<gene>
    <name evidence="1" type="ORF">QBC35DRAFT_474310</name>
</gene>
<protein>
    <submittedName>
        <fullName evidence="1">Uncharacterized protein</fullName>
    </submittedName>
</protein>
<reference evidence="1" key="1">
    <citation type="journal article" date="2023" name="Mol. Phylogenet. Evol.">
        <title>Genome-scale phylogeny and comparative genomics of the fungal order Sordariales.</title>
        <authorList>
            <person name="Hensen N."/>
            <person name="Bonometti L."/>
            <person name="Westerberg I."/>
            <person name="Brannstrom I.O."/>
            <person name="Guillou S."/>
            <person name="Cros-Aarteil S."/>
            <person name="Calhoun S."/>
            <person name="Haridas S."/>
            <person name="Kuo A."/>
            <person name="Mondo S."/>
            <person name="Pangilinan J."/>
            <person name="Riley R."/>
            <person name="LaButti K."/>
            <person name="Andreopoulos B."/>
            <person name="Lipzen A."/>
            <person name="Chen C."/>
            <person name="Yan M."/>
            <person name="Daum C."/>
            <person name="Ng V."/>
            <person name="Clum A."/>
            <person name="Steindorff A."/>
            <person name="Ohm R.A."/>
            <person name="Martin F."/>
            <person name="Silar P."/>
            <person name="Natvig D.O."/>
            <person name="Lalanne C."/>
            <person name="Gautier V."/>
            <person name="Ament-Velasquez S.L."/>
            <person name="Kruys A."/>
            <person name="Hutchinson M.I."/>
            <person name="Powell A.J."/>
            <person name="Barry K."/>
            <person name="Miller A.N."/>
            <person name="Grigoriev I.V."/>
            <person name="Debuchy R."/>
            <person name="Gladieux P."/>
            <person name="Hiltunen Thoren M."/>
            <person name="Johannesson H."/>
        </authorList>
    </citation>
    <scope>NUCLEOTIDE SEQUENCE</scope>
    <source>
        <strain evidence="1">PSN309</strain>
    </source>
</reference>
<evidence type="ECO:0000313" key="1">
    <source>
        <dbReference type="EMBL" id="KAK4187636.1"/>
    </source>
</evidence>
<comment type="caution">
    <text evidence="1">The sequence shown here is derived from an EMBL/GenBank/DDBJ whole genome shotgun (WGS) entry which is preliminary data.</text>
</comment>
<reference evidence="1" key="2">
    <citation type="submission" date="2023-05" db="EMBL/GenBank/DDBJ databases">
        <authorList>
            <consortium name="Lawrence Berkeley National Laboratory"/>
            <person name="Steindorff A."/>
            <person name="Hensen N."/>
            <person name="Bonometti L."/>
            <person name="Westerberg I."/>
            <person name="Brannstrom I.O."/>
            <person name="Guillou S."/>
            <person name="Cros-Aarteil S."/>
            <person name="Calhoun S."/>
            <person name="Haridas S."/>
            <person name="Kuo A."/>
            <person name="Mondo S."/>
            <person name="Pangilinan J."/>
            <person name="Riley R."/>
            <person name="Labutti K."/>
            <person name="Andreopoulos B."/>
            <person name="Lipzen A."/>
            <person name="Chen C."/>
            <person name="Yanf M."/>
            <person name="Daum C."/>
            <person name="Ng V."/>
            <person name="Clum A."/>
            <person name="Ohm R."/>
            <person name="Martin F."/>
            <person name="Silar P."/>
            <person name="Natvig D."/>
            <person name="Lalanne C."/>
            <person name="Gautier V."/>
            <person name="Ament-Velasquez S.L."/>
            <person name="Kruys A."/>
            <person name="Hutchinson M.I."/>
            <person name="Powell A.J."/>
            <person name="Barry K."/>
            <person name="Miller A.N."/>
            <person name="Grigoriev I.V."/>
            <person name="Debuchy R."/>
            <person name="Gladieux P."/>
            <person name="Thoren M.H."/>
            <person name="Johannesson H."/>
        </authorList>
    </citation>
    <scope>NUCLEOTIDE SEQUENCE</scope>
    <source>
        <strain evidence="1">PSN309</strain>
    </source>
</reference>
<dbReference type="Proteomes" id="UP001302126">
    <property type="component" value="Unassembled WGS sequence"/>
</dbReference>
<evidence type="ECO:0000313" key="2">
    <source>
        <dbReference type="Proteomes" id="UP001302126"/>
    </source>
</evidence>